<reference evidence="6" key="2">
    <citation type="submission" date="2013-04" db="EMBL/GenBank/DDBJ databases">
        <title>Genomic mechanisms accounting for the adaptation to parasitism in nematode-trapping fungi.</title>
        <authorList>
            <person name="Ahren D.G."/>
        </authorList>
    </citation>
    <scope>NUCLEOTIDE SEQUENCE [LARGE SCALE GENOMIC DNA]</scope>
    <source>
        <strain evidence="6">CBS 200.50</strain>
    </source>
</reference>
<evidence type="ECO:0000313" key="5">
    <source>
        <dbReference type="EMBL" id="EPS39295.1"/>
    </source>
</evidence>
<dbReference type="InterPro" id="IPR002110">
    <property type="entry name" value="Ankyrin_rpt"/>
</dbReference>
<dbReference type="Pfam" id="PF13637">
    <property type="entry name" value="Ank_4"/>
    <property type="match status" value="1"/>
</dbReference>
<dbReference type="SUPFAM" id="SSF48403">
    <property type="entry name" value="Ankyrin repeat"/>
    <property type="match status" value="1"/>
</dbReference>
<feature type="region of interest" description="Disordered" evidence="4">
    <location>
        <begin position="766"/>
        <end position="787"/>
    </location>
</feature>
<dbReference type="SMART" id="SM00248">
    <property type="entry name" value="ANK"/>
    <property type="match status" value="4"/>
</dbReference>
<feature type="repeat" description="ANK" evidence="3">
    <location>
        <begin position="971"/>
        <end position="1003"/>
    </location>
</feature>
<dbReference type="AlphaFoldDB" id="S8A8G8"/>
<dbReference type="Proteomes" id="UP000015100">
    <property type="component" value="Unassembled WGS sequence"/>
</dbReference>
<dbReference type="STRING" id="1284197.S8A8G8"/>
<protein>
    <submittedName>
        <fullName evidence="5">Uncharacterized protein</fullName>
    </submittedName>
</protein>
<proteinExistence type="predicted"/>
<reference evidence="5 6" key="1">
    <citation type="journal article" date="2013" name="PLoS Genet.">
        <title>Genomic mechanisms accounting for the adaptation to parasitism in nematode-trapping fungi.</title>
        <authorList>
            <person name="Meerupati T."/>
            <person name="Andersson K.M."/>
            <person name="Friman E."/>
            <person name="Kumar D."/>
            <person name="Tunlid A."/>
            <person name="Ahren D."/>
        </authorList>
    </citation>
    <scope>NUCLEOTIDE SEQUENCE [LARGE SCALE GENOMIC DNA]</scope>
    <source>
        <strain evidence="5 6">CBS 200.50</strain>
    </source>
</reference>
<keyword evidence="1" id="KW-0677">Repeat</keyword>
<gene>
    <name evidence="5" type="ORF">H072_6912</name>
</gene>
<evidence type="ECO:0000313" key="6">
    <source>
        <dbReference type="Proteomes" id="UP000015100"/>
    </source>
</evidence>
<keyword evidence="6" id="KW-1185">Reference proteome</keyword>
<dbReference type="HOGENOM" id="CLU_283996_0_0_1"/>
<dbReference type="OMA" id="YACEDAG"/>
<name>S8A8G8_DACHA</name>
<organism evidence="5 6">
    <name type="scientific">Dactylellina haptotyla (strain CBS 200.50)</name>
    <name type="common">Nematode-trapping fungus</name>
    <name type="synonym">Monacrosporium haptotylum</name>
    <dbReference type="NCBI Taxonomy" id="1284197"/>
    <lineage>
        <taxon>Eukaryota</taxon>
        <taxon>Fungi</taxon>
        <taxon>Dikarya</taxon>
        <taxon>Ascomycota</taxon>
        <taxon>Pezizomycotina</taxon>
        <taxon>Orbiliomycetes</taxon>
        <taxon>Orbiliales</taxon>
        <taxon>Orbiliaceae</taxon>
        <taxon>Dactylellina</taxon>
    </lineage>
</organism>
<dbReference type="PROSITE" id="PS50297">
    <property type="entry name" value="ANK_REP_REGION"/>
    <property type="match status" value="2"/>
</dbReference>
<dbReference type="PROSITE" id="PS50088">
    <property type="entry name" value="ANK_REPEAT"/>
    <property type="match status" value="2"/>
</dbReference>
<feature type="repeat" description="ANK" evidence="3">
    <location>
        <begin position="923"/>
        <end position="955"/>
    </location>
</feature>
<comment type="caution">
    <text evidence="5">The sequence shown here is derived from an EMBL/GenBank/DDBJ whole genome shotgun (WGS) entry which is preliminary data.</text>
</comment>
<dbReference type="EMBL" id="AQGS01000479">
    <property type="protein sequence ID" value="EPS39295.1"/>
    <property type="molecule type" value="Genomic_DNA"/>
</dbReference>
<sequence>MQARLNSVQHGRVTKKPRVQLKLWEPNHKLNSAPATTCKTVSKRKTESQGLSHYNPELKYLYFALKYNRQQVHDAMEAMFTTGAKASEYTYHLNRPEFKKYLKSDEWQAIAPYFYACEDAGKELVVKLNGHYIIEPKVVKKEIERNVLLRHKAAMRRQKSEALDIVLPSPSKPFYSGRIEAYISANRQIIRRGIPNSIIDTLPHRKALRLFVDACKKAPPKMSGQVSTFLDGPFCQSLWQLIYRFSNNLFDMCEVDDLLDTIGFISNISQDTIKAPVPILRYYLKVILSLKTISIQVFVENVLPLLILRGEMDLISHIFDTHGSIPVKWYTGSIELLLRKPRGYFFRTEEDAYHLCFKYQRNFEIVQLFLAKGIEIYTPFATTVEETAVLIRCIIHQQTSELDQILLLLPPSFDWQSMELQYQEFYSKPVLRTDCVFGLSELLALGFRRHLHLRTLEALLSNDFQSVYTLLPFSRLYLPKQQLESIGCYSQAVEKTKFVWDIIGIDYFNKLISLIQDEAPFGSVVSETHARGFLDSFPATSYAQFYANILAHVTPLQNINLGNFLLHATLVQFQWWQIKDILVSAAINIITSRVQLRPDLTKIDYESYEVAKLEWYGRVISFANRHVRGIFGFPSLDRFFRIAIEEASSKSIDAILKLGASINLLPAYSLSRLPVLKLVCEYPRTWEFTSEEQVFCTLVRIQQLLAQRDNTQIQLYGTTIRLHHRELHLNKQFIISLLNDTVDFLNLPWVPNWRDQTDLSVSVNFETEENNEESEEGGDEGGDEASEQQIITLESEPRNPCSDNETFTQLEMLPAQCFCRAGDYSLCVLGTLLPLATGTVPDRVHEIYINHATEIFKENLTGAQKDMPASLATDFGYRRCIAQSYSPRTLQLLAFIGNPHILVTFFKCCQPEAQAQISREYTDSPSPLHFATLAGSLECVQALLDNGADPNESSLRAPMILEKFELSQLGEGRTALHYAVERGYLDIAQCLVEYGASFRVYTTPESWSTEQSQSVLELAVQLGRLDFVALCLTVDIDARGLALEAAEKYQALKLAAWIRKEWRGGDPLLDNNLAEEIDILPRAKRRRLDEGNTYN</sequence>
<evidence type="ECO:0000256" key="3">
    <source>
        <dbReference type="PROSITE-ProRule" id="PRU00023"/>
    </source>
</evidence>
<dbReference type="InterPro" id="IPR036770">
    <property type="entry name" value="Ankyrin_rpt-contain_sf"/>
</dbReference>
<keyword evidence="2 3" id="KW-0040">ANK repeat</keyword>
<feature type="compositionally biased region" description="Acidic residues" evidence="4">
    <location>
        <begin position="766"/>
        <end position="786"/>
    </location>
</feature>
<evidence type="ECO:0000256" key="4">
    <source>
        <dbReference type="SAM" id="MobiDB-lite"/>
    </source>
</evidence>
<evidence type="ECO:0000256" key="2">
    <source>
        <dbReference type="ARBA" id="ARBA00023043"/>
    </source>
</evidence>
<dbReference type="Gene3D" id="1.25.40.20">
    <property type="entry name" value="Ankyrin repeat-containing domain"/>
    <property type="match status" value="1"/>
</dbReference>
<dbReference type="PANTHER" id="PTHR24173">
    <property type="entry name" value="ANKYRIN REPEAT CONTAINING"/>
    <property type="match status" value="1"/>
</dbReference>
<accession>S8A8G8</accession>
<evidence type="ECO:0000256" key="1">
    <source>
        <dbReference type="ARBA" id="ARBA00022737"/>
    </source>
</evidence>
<dbReference type="PANTHER" id="PTHR24173:SF74">
    <property type="entry name" value="ANKYRIN REPEAT DOMAIN-CONTAINING PROTEIN 16"/>
    <property type="match status" value="1"/>
</dbReference>
<dbReference type="OrthoDB" id="191139at2759"/>